<feature type="transmembrane region" description="Helical" evidence="1">
    <location>
        <begin position="48"/>
        <end position="76"/>
    </location>
</feature>
<keyword evidence="1" id="KW-0472">Membrane</keyword>
<dbReference type="AlphaFoldDB" id="A0A7L0HE91"/>
<gene>
    <name evidence="2" type="primary">Stimate_0</name>
    <name evidence="2" type="ORF">AREINT_R03789</name>
</gene>
<protein>
    <submittedName>
        <fullName evidence="2">STIMA regulator</fullName>
    </submittedName>
</protein>
<reference evidence="2 3" key="1">
    <citation type="submission" date="2019-09" db="EMBL/GenBank/DDBJ databases">
        <title>Bird 10,000 Genomes (B10K) Project - Family phase.</title>
        <authorList>
            <person name="Zhang G."/>
        </authorList>
    </citation>
    <scope>NUCLEOTIDE SEQUENCE [LARGE SCALE GENOMIC DNA]</scope>
    <source>
        <strain evidence="2">B10K-DU-005-73</strain>
        <tissue evidence="2">Liver</tissue>
    </source>
</reference>
<accession>A0A7L0HE91</accession>
<dbReference type="GO" id="GO:0016020">
    <property type="term" value="C:membrane"/>
    <property type="evidence" value="ECO:0007669"/>
    <property type="project" value="TreeGrafter"/>
</dbReference>
<comment type="caution">
    <text evidence="2">The sequence shown here is derived from an EMBL/GenBank/DDBJ whole genome shotgun (WGS) entry which is preliminary data.</text>
</comment>
<feature type="transmembrane region" description="Helical" evidence="1">
    <location>
        <begin position="21"/>
        <end position="42"/>
    </location>
</feature>
<proteinExistence type="predicted"/>
<sequence length="231" mass="26823">VKRYREPKEERRPWKIWFFDTFKQGLGALLIHFVNLALSHYTKEDSCFLYLINFILDATLGVLLIWLGVKVVSWIVHHKKCKYLVFGEYGDPPRASVWLYQCGLYLLITGLGKAVISLVVFIPGLTKLQQIFLHYIPDPGLELIVVVIVVPFIVNAAMFWVVDGWIMRKYKQKDTLDINGSIETSWARWTEDSQPLLSPDTDFDQSESDQDISGLQGRNWKMKQPRYQVVI</sequence>
<evidence type="ECO:0000256" key="1">
    <source>
        <dbReference type="SAM" id="Phobius"/>
    </source>
</evidence>
<keyword evidence="1" id="KW-0812">Transmembrane</keyword>
<evidence type="ECO:0000313" key="2">
    <source>
        <dbReference type="EMBL" id="NXK17792.1"/>
    </source>
</evidence>
<name>A0A7L0HE91_AREIN</name>
<dbReference type="EMBL" id="VXAK01003935">
    <property type="protein sequence ID" value="NXK17792.1"/>
    <property type="molecule type" value="Genomic_DNA"/>
</dbReference>
<dbReference type="Proteomes" id="UP000541811">
    <property type="component" value="Unassembled WGS sequence"/>
</dbReference>
<evidence type="ECO:0000313" key="3">
    <source>
        <dbReference type="Proteomes" id="UP000541811"/>
    </source>
</evidence>
<keyword evidence="1" id="KW-1133">Transmembrane helix</keyword>
<organism evidence="2 3">
    <name type="scientific">Arenaria interpres</name>
    <name type="common">Ruddy turnstone</name>
    <name type="synonym">Tringa interpres</name>
    <dbReference type="NCBI Taxonomy" id="54971"/>
    <lineage>
        <taxon>Eukaryota</taxon>
        <taxon>Metazoa</taxon>
        <taxon>Chordata</taxon>
        <taxon>Craniata</taxon>
        <taxon>Vertebrata</taxon>
        <taxon>Euteleostomi</taxon>
        <taxon>Archelosauria</taxon>
        <taxon>Archosauria</taxon>
        <taxon>Dinosauria</taxon>
        <taxon>Saurischia</taxon>
        <taxon>Theropoda</taxon>
        <taxon>Coelurosauria</taxon>
        <taxon>Aves</taxon>
        <taxon>Neognathae</taxon>
        <taxon>Neoaves</taxon>
        <taxon>Charadriiformes</taxon>
        <taxon>Scolopacidae</taxon>
        <taxon>Arenaria</taxon>
    </lineage>
</organism>
<dbReference type="InterPro" id="IPR022127">
    <property type="entry name" value="STIMATE/YPL162C"/>
</dbReference>
<feature type="non-terminal residue" evidence="2">
    <location>
        <position position="1"/>
    </location>
</feature>
<feature type="transmembrane region" description="Helical" evidence="1">
    <location>
        <begin position="97"/>
        <end position="123"/>
    </location>
</feature>
<feature type="non-terminal residue" evidence="2">
    <location>
        <position position="231"/>
    </location>
</feature>
<dbReference type="PANTHER" id="PTHR31735">
    <property type="entry name" value="VACUOLAR MEMBRANE PROTEIN YPL162C"/>
    <property type="match status" value="1"/>
</dbReference>
<keyword evidence="3" id="KW-1185">Reference proteome</keyword>
<feature type="transmembrane region" description="Helical" evidence="1">
    <location>
        <begin position="143"/>
        <end position="162"/>
    </location>
</feature>
<dbReference type="Pfam" id="PF12400">
    <property type="entry name" value="STIMATE"/>
    <property type="match status" value="1"/>
</dbReference>
<dbReference type="PANTHER" id="PTHR31735:SF3">
    <property type="entry name" value="TRANSMEMBRANE PROTEIN 110-RELATED"/>
    <property type="match status" value="1"/>
</dbReference>